<gene>
    <name evidence="1" type="ORF">DMP03_03040</name>
</gene>
<dbReference type="Proteomes" id="UP000326302">
    <property type="component" value="Unassembled WGS sequence"/>
</dbReference>
<dbReference type="RefSeq" id="WP_152119238.1">
    <property type="nucleotide sequence ID" value="NZ_QJOW01000001.1"/>
</dbReference>
<proteinExistence type="predicted"/>
<sequence length="79" mass="8220">MSDFTTQFAREDGVATARYEQGDTVGFVADVGVGTDATADIVAGTAMVVVDDDQYEFDVPAGDATARVSNGVVTVEVVR</sequence>
<name>A0A5N5UHX5_9EURY</name>
<accession>A0A5N5UHX5</accession>
<dbReference type="EMBL" id="QJOW01000001">
    <property type="protein sequence ID" value="KAB7518346.1"/>
    <property type="molecule type" value="Genomic_DNA"/>
</dbReference>
<dbReference type="AlphaFoldDB" id="A0A5N5UHX5"/>
<protein>
    <submittedName>
        <fullName evidence="1">Uncharacterized protein</fullName>
    </submittedName>
</protein>
<organism evidence="1 2">
    <name type="scientific">Halosegnis rubeus</name>
    <dbReference type="NCBI Taxonomy" id="2212850"/>
    <lineage>
        <taxon>Archaea</taxon>
        <taxon>Methanobacteriati</taxon>
        <taxon>Methanobacteriota</taxon>
        <taxon>Stenosarchaea group</taxon>
        <taxon>Halobacteria</taxon>
        <taxon>Halobacteriales</taxon>
        <taxon>Natronomonadaceae</taxon>
        <taxon>Halosegnis</taxon>
    </lineage>
</organism>
<comment type="caution">
    <text evidence="1">The sequence shown here is derived from an EMBL/GenBank/DDBJ whole genome shotgun (WGS) entry which is preliminary data.</text>
</comment>
<dbReference type="InterPro" id="IPR055551">
    <property type="entry name" value="DUF7127"/>
</dbReference>
<dbReference type="Pfam" id="PF23444">
    <property type="entry name" value="DUF7127"/>
    <property type="match status" value="1"/>
</dbReference>
<evidence type="ECO:0000313" key="1">
    <source>
        <dbReference type="EMBL" id="KAB7518346.1"/>
    </source>
</evidence>
<dbReference type="OrthoDB" id="304071at2157"/>
<evidence type="ECO:0000313" key="2">
    <source>
        <dbReference type="Proteomes" id="UP000326302"/>
    </source>
</evidence>
<reference evidence="1 2" key="1">
    <citation type="submission" date="2019-10" db="EMBL/GenBank/DDBJ databases">
        <title>Unraveling microbial dark matter from salterns through culturing: the case of the genus Halosegnis.</title>
        <authorList>
            <person name="Duran-Viseras A."/>
            <person name="Andrei A.-S."/>
            <person name="Vera-Gargallo B."/>
            <person name="Ghai R."/>
            <person name="Sanchez-Porro C."/>
            <person name="Ventosa A."/>
        </authorList>
    </citation>
    <scope>NUCLEOTIDE SEQUENCE [LARGE SCALE GENOMIC DNA]</scope>
    <source>
        <strain evidence="1 2">F17-44</strain>
    </source>
</reference>